<accession>A0ABS9V1S2</accession>
<evidence type="ECO:0008006" key="3">
    <source>
        <dbReference type="Google" id="ProtNLM"/>
    </source>
</evidence>
<organism evidence="1 2">
    <name type="scientific">Belliella filtrata</name>
    <dbReference type="NCBI Taxonomy" id="2923435"/>
    <lineage>
        <taxon>Bacteria</taxon>
        <taxon>Pseudomonadati</taxon>
        <taxon>Bacteroidota</taxon>
        <taxon>Cytophagia</taxon>
        <taxon>Cytophagales</taxon>
        <taxon>Cyclobacteriaceae</taxon>
        <taxon>Belliella</taxon>
    </lineage>
</organism>
<reference evidence="1" key="1">
    <citation type="submission" date="2022-03" db="EMBL/GenBank/DDBJ databases">
        <title>De novo assembled genomes of Belliella spp. (Cyclobacteriaceae) strains.</title>
        <authorList>
            <person name="Szabo A."/>
            <person name="Korponai K."/>
            <person name="Felfoldi T."/>
        </authorList>
    </citation>
    <scope>NUCLEOTIDE SEQUENCE</scope>
    <source>
        <strain evidence="1">DSM 111904</strain>
    </source>
</reference>
<keyword evidence="2" id="KW-1185">Reference proteome</keyword>
<comment type="caution">
    <text evidence="1">The sequence shown here is derived from an EMBL/GenBank/DDBJ whole genome shotgun (WGS) entry which is preliminary data.</text>
</comment>
<dbReference type="Proteomes" id="UP001165489">
    <property type="component" value="Unassembled WGS sequence"/>
</dbReference>
<protein>
    <recommendedName>
        <fullName evidence="3">Transposase</fullName>
    </recommendedName>
</protein>
<name>A0ABS9V1S2_9BACT</name>
<proteinExistence type="predicted"/>
<gene>
    <name evidence="1" type="ORF">MM239_11040</name>
</gene>
<sequence>MKNPFSNFNEEEFERFLERYYSENVKSLLHEFGIEVSAAYISDYLPPKQLAENCPLCNEALMVNRMSKSQVRRKEQPIPYCNSCGHQISSQCTCNTCKEIKLENLEKIRAENRQPKSIKDFIFPKKSVQIFENYNFKKKIILGALINEFISEDENLVKGFPAYSDRLAPNDYLNSEYLNIIASENFFDTNNDWSSISQLTRPEYFEKIKKYLNLKLNIESDSEIDLKRVIRNFSQGFEITTEELSPALEFWQEINAHEAIAYFLKDQQNMFKGYLPVEKNMINLFIDLVRRYTIGEVHSLIYTAGNLTARECLEKQIVLSQCLYRYQENLEGYAVHASRNSYVLRSINRVSNYKASVVAKYFFSKILKLPDDGYNIVPSINHLRNLLNSEGEL</sequence>
<evidence type="ECO:0000313" key="2">
    <source>
        <dbReference type="Proteomes" id="UP001165489"/>
    </source>
</evidence>
<evidence type="ECO:0000313" key="1">
    <source>
        <dbReference type="EMBL" id="MCH7409930.1"/>
    </source>
</evidence>
<dbReference type="EMBL" id="JAKZGP010000026">
    <property type="protein sequence ID" value="MCH7409930.1"/>
    <property type="molecule type" value="Genomic_DNA"/>
</dbReference>
<dbReference type="RefSeq" id="WP_241348300.1">
    <property type="nucleotide sequence ID" value="NZ_JAKZGP010000026.1"/>
</dbReference>